<name>A0ACB8QSM8_9AGAM</name>
<proteinExistence type="predicted"/>
<reference evidence="1" key="1">
    <citation type="submission" date="2021-02" db="EMBL/GenBank/DDBJ databases">
        <authorList>
            <consortium name="DOE Joint Genome Institute"/>
            <person name="Ahrendt S."/>
            <person name="Looney B.P."/>
            <person name="Miyauchi S."/>
            <person name="Morin E."/>
            <person name="Drula E."/>
            <person name="Courty P.E."/>
            <person name="Chicoki N."/>
            <person name="Fauchery L."/>
            <person name="Kohler A."/>
            <person name="Kuo A."/>
            <person name="Labutti K."/>
            <person name="Pangilinan J."/>
            <person name="Lipzen A."/>
            <person name="Riley R."/>
            <person name="Andreopoulos W."/>
            <person name="He G."/>
            <person name="Johnson J."/>
            <person name="Barry K.W."/>
            <person name="Grigoriev I.V."/>
            <person name="Nagy L."/>
            <person name="Hibbett D."/>
            <person name="Henrissat B."/>
            <person name="Matheny P.B."/>
            <person name="Labbe J."/>
            <person name="Martin F."/>
        </authorList>
    </citation>
    <scope>NUCLEOTIDE SEQUENCE</scope>
    <source>
        <strain evidence="1">EC-137</strain>
    </source>
</reference>
<organism evidence="1 2">
    <name type="scientific">Vararia minispora EC-137</name>
    <dbReference type="NCBI Taxonomy" id="1314806"/>
    <lineage>
        <taxon>Eukaryota</taxon>
        <taxon>Fungi</taxon>
        <taxon>Dikarya</taxon>
        <taxon>Basidiomycota</taxon>
        <taxon>Agaricomycotina</taxon>
        <taxon>Agaricomycetes</taxon>
        <taxon>Russulales</taxon>
        <taxon>Lachnocladiaceae</taxon>
        <taxon>Vararia</taxon>
    </lineage>
</organism>
<evidence type="ECO:0000313" key="1">
    <source>
        <dbReference type="EMBL" id="KAI0034508.1"/>
    </source>
</evidence>
<dbReference type="EMBL" id="MU273499">
    <property type="protein sequence ID" value="KAI0034508.1"/>
    <property type="molecule type" value="Genomic_DNA"/>
</dbReference>
<dbReference type="Proteomes" id="UP000814128">
    <property type="component" value="Unassembled WGS sequence"/>
</dbReference>
<reference evidence="1" key="2">
    <citation type="journal article" date="2022" name="New Phytol.">
        <title>Evolutionary transition to the ectomycorrhizal habit in the genomes of a hyperdiverse lineage of mushroom-forming fungi.</title>
        <authorList>
            <person name="Looney B."/>
            <person name="Miyauchi S."/>
            <person name="Morin E."/>
            <person name="Drula E."/>
            <person name="Courty P.E."/>
            <person name="Kohler A."/>
            <person name="Kuo A."/>
            <person name="LaButti K."/>
            <person name="Pangilinan J."/>
            <person name="Lipzen A."/>
            <person name="Riley R."/>
            <person name="Andreopoulos W."/>
            <person name="He G."/>
            <person name="Johnson J."/>
            <person name="Nolan M."/>
            <person name="Tritt A."/>
            <person name="Barry K.W."/>
            <person name="Grigoriev I.V."/>
            <person name="Nagy L.G."/>
            <person name="Hibbett D."/>
            <person name="Henrissat B."/>
            <person name="Matheny P.B."/>
            <person name="Labbe J."/>
            <person name="Martin F.M."/>
        </authorList>
    </citation>
    <scope>NUCLEOTIDE SEQUENCE</scope>
    <source>
        <strain evidence="1">EC-137</strain>
    </source>
</reference>
<gene>
    <name evidence="1" type="ORF">K488DRAFT_83914</name>
</gene>
<keyword evidence="2" id="KW-1185">Reference proteome</keyword>
<accession>A0ACB8QSM8</accession>
<sequence>MFCKWVQNFTDHSASRCTQPTQQIAPLAEKRVHKAKLAIDASENQSIGAAIRFFAACAWDEYLTSPSLELAPDNAADCTQAVSLFYFITTFVMSPTNAS</sequence>
<protein>
    <submittedName>
        <fullName evidence="1">Uncharacterized protein</fullName>
    </submittedName>
</protein>
<evidence type="ECO:0000313" key="2">
    <source>
        <dbReference type="Proteomes" id="UP000814128"/>
    </source>
</evidence>
<comment type="caution">
    <text evidence="1">The sequence shown here is derived from an EMBL/GenBank/DDBJ whole genome shotgun (WGS) entry which is preliminary data.</text>
</comment>